<feature type="chain" id="PRO_5046438221" evidence="1">
    <location>
        <begin position="23"/>
        <end position="276"/>
    </location>
</feature>
<accession>A0ABV8FWD2</accession>
<evidence type="ECO:0000256" key="1">
    <source>
        <dbReference type="SAM" id="SignalP"/>
    </source>
</evidence>
<keyword evidence="3" id="KW-1185">Reference proteome</keyword>
<dbReference type="EMBL" id="JBHSBI010000001">
    <property type="protein sequence ID" value="MFC4005973.1"/>
    <property type="molecule type" value="Genomic_DNA"/>
</dbReference>
<evidence type="ECO:0000313" key="3">
    <source>
        <dbReference type="Proteomes" id="UP001595851"/>
    </source>
</evidence>
<gene>
    <name evidence="2" type="ORF">ACFOY2_01975</name>
</gene>
<proteinExistence type="predicted"/>
<organism evidence="2 3">
    <name type="scientific">Nonomuraea purpurea</name>
    <dbReference type="NCBI Taxonomy" id="1849276"/>
    <lineage>
        <taxon>Bacteria</taxon>
        <taxon>Bacillati</taxon>
        <taxon>Actinomycetota</taxon>
        <taxon>Actinomycetes</taxon>
        <taxon>Streptosporangiales</taxon>
        <taxon>Streptosporangiaceae</taxon>
        <taxon>Nonomuraea</taxon>
    </lineage>
</organism>
<dbReference type="Proteomes" id="UP001595851">
    <property type="component" value="Unassembled WGS sequence"/>
</dbReference>
<sequence>MSGLTFVGAGALIASSAAPASAHTAATVQQSSCLLGACDAPAGAAEAAVRSDDLTPQDSFSGEKWGIIGRNTLGGPNAVLRDGPYGRRTAMFAATQPPPYGDGSLGIIVGSGNDKIAFGNETIFAGDRLSSIRTLKYWVFAGVDSLTGVILPNITIEVDPNVGTADYTSLVFMPDRSTSPSAPATPVPNVWQQYDASATGSRWFATGTTGTTIACTQATPCSFADLKTKLPNAVISYSLGISKGRDTPFIGAVDGLQVNETVYDFEFSGVRTRFAR</sequence>
<feature type="signal peptide" evidence="1">
    <location>
        <begin position="1"/>
        <end position="22"/>
    </location>
</feature>
<name>A0ABV8FWD2_9ACTN</name>
<reference evidence="3" key="1">
    <citation type="journal article" date="2019" name="Int. J. Syst. Evol. Microbiol.">
        <title>The Global Catalogue of Microorganisms (GCM) 10K type strain sequencing project: providing services to taxonomists for standard genome sequencing and annotation.</title>
        <authorList>
            <consortium name="The Broad Institute Genomics Platform"/>
            <consortium name="The Broad Institute Genome Sequencing Center for Infectious Disease"/>
            <person name="Wu L."/>
            <person name="Ma J."/>
        </authorList>
    </citation>
    <scope>NUCLEOTIDE SEQUENCE [LARGE SCALE GENOMIC DNA]</scope>
    <source>
        <strain evidence="3">TBRC 1276</strain>
    </source>
</reference>
<comment type="caution">
    <text evidence="2">The sequence shown here is derived from an EMBL/GenBank/DDBJ whole genome shotgun (WGS) entry which is preliminary data.</text>
</comment>
<keyword evidence="1" id="KW-0732">Signal</keyword>
<dbReference type="RefSeq" id="WP_379526139.1">
    <property type="nucleotide sequence ID" value="NZ_JBHSBI010000001.1"/>
</dbReference>
<protein>
    <submittedName>
        <fullName evidence="2">Uncharacterized protein</fullName>
    </submittedName>
</protein>
<evidence type="ECO:0000313" key="2">
    <source>
        <dbReference type="EMBL" id="MFC4005973.1"/>
    </source>
</evidence>